<dbReference type="HOGENOM" id="CLU_2347548_0_0_1"/>
<reference evidence="2" key="2">
    <citation type="submission" date="2015-01" db="EMBL/GenBank/DDBJ databases">
        <title>Evolutionary Origins and Diversification of the Mycorrhizal Mutualists.</title>
        <authorList>
            <consortium name="DOE Joint Genome Institute"/>
            <consortium name="Mycorrhizal Genomics Consortium"/>
            <person name="Kohler A."/>
            <person name="Kuo A."/>
            <person name="Nagy L.G."/>
            <person name="Floudas D."/>
            <person name="Copeland A."/>
            <person name="Barry K.W."/>
            <person name="Cichocki N."/>
            <person name="Veneault-Fourrey C."/>
            <person name="LaButti K."/>
            <person name="Lindquist E.A."/>
            <person name="Lipzen A."/>
            <person name="Lundell T."/>
            <person name="Morin E."/>
            <person name="Murat C."/>
            <person name="Riley R."/>
            <person name="Ohm R."/>
            <person name="Sun H."/>
            <person name="Tunlid A."/>
            <person name="Henrissat B."/>
            <person name="Grigoriev I.V."/>
            <person name="Hibbett D.S."/>
            <person name="Martin F."/>
        </authorList>
    </citation>
    <scope>NUCLEOTIDE SEQUENCE [LARGE SCALE GENOMIC DNA]</scope>
    <source>
        <strain evidence="2">Marx 270</strain>
    </source>
</reference>
<proteinExistence type="predicted"/>
<name>A0A0C3PK93_PISTI</name>
<dbReference type="EMBL" id="KN831944">
    <property type="protein sequence ID" value="KIO14630.1"/>
    <property type="molecule type" value="Genomic_DNA"/>
</dbReference>
<evidence type="ECO:0000313" key="2">
    <source>
        <dbReference type="Proteomes" id="UP000054217"/>
    </source>
</evidence>
<organism evidence="1 2">
    <name type="scientific">Pisolithus tinctorius Marx 270</name>
    <dbReference type="NCBI Taxonomy" id="870435"/>
    <lineage>
        <taxon>Eukaryota</taxon>
        <taxon>Fungi</taxon>
        <taxon>Dikarya</taxon>
        <taxon>Basidiomycota</taxon>
        <taxon>Agaricomycotina</taxon>
        <taxon>Agaricomycetes</taxon>
        <taxon>Agaricomycetidae</taxon>
        <taxon>Boletales</taxon>
        <taxon>Sclerodermatineae</taxon>
        <taxon>Pisolithaceae</taxon>
        <taxon>Pisolithus</taxon>
    </lineage>
</organism>
<keyword evidence="2" id="KW-1185">Reference proteome</keyword>
<accession>A0A0C3PK93</accession>
<dbReference type="AlphaFoldDB" id="A0A0C3PK93"/>
<gene>
    <name evidence="1" type="ORF">M404DRAFT_991381</name>
</gene>
<sequence length="97" mass="10636">MPRCNVASKVTSCTDVLVGSASAMYDRTCIMDAKKMARYIRTSQYPRLPLLHPEGSFDWLSAEDKKALGNTMQQMCTETHNHGRRGCTDGGSAMSGC</sequence>
<dbReference type="Proteomes" id="UP000054217">
    <property type="component" value="Unassembled WGS sequence"/>
</dbReference>
<dbReference type="InParanoid" id="A0A0C3PK93"/>
<reference evidence="1 2" key="1">
    <citation type="submission" date="2014-04" db="EMBL/GenBank/DDBJ databases">
        <authorList>
            <consortium name="DOE Joint Genome Institute"/>
            <person name="Kuo A."/>
            <person name="Kohler A."/>
            <person name="Costa M.D."/>
            <person name="Nagy L.G."/>
            <person name="Floudas D."/>
            <person name="Copeland A."/>
            <person name="Barry K.W."/>
            <person name="Cichocki N."/>
            <person name="Veneault-Fourrey C."/>
            <person name="LaButti K."/>
            <person name="Lindquist E.A."/>
            <person name="Lipzen A."/>
            <person name="Lundell T."/>
            <person name="Morin E."/>
            <person name="Murat C."/>
            <person name="Sun H."/>
            <person name="Tunlid A."/>
            <person name="Henrissat B."/>
            <person name="Grigoriev I.V."/>
            <person name="Hibbett D.S."/>
            <person name="Martin F."/>
            <person name="Nordberg H.P."/>
            <person name="Cantor M.N."/>
            <person name="Hua S.X."/>
        </authorList>
    </citation>
    <scope>NUCLEOTIDE SEQUENCE [LARGE SCALE GENOMIC DNA]</scope>
    <source>
        <strain evidence="1 2">Marx 270</strain>
    </source>
</reference>
<protein>
    <submittedName>
        <fullName evidence="1">Uncharacterized protein</fullName>
    </submittedName>
</protein>
<evidence type="ECO:0000313" key="1">
    <source>
        <dbReference type="EMBL" id="KIO14630.1"/>
    </source>
</evidence>